<evidence type="ECO:0000256" key="3">
    <source>
        <dbReference type="ARBA" id="ARBA00022801"/>
    </source>
</evidence>
<accession>A0A8J4WBY9</accession>
<dbReference type="EMBL" id="AOFI03000001">
    <property type="protein sequence ID" value="KAF4325985.1"/>
    <property type="molecule type" value="Genomic_DNA"/>
</dbReference>
<sequence length="260" mass="29341">MAFKMKYSIVQKYIPVNTKRRSGLKNRGIEFIVAHDTGNDGSTAVGNVNYYTNSANVESASAHTFIDDEVIIECVPLTEKAWHVLYNVTTDNDLYGFDSNDHAIGVELCYSNKKGSINNQEAYKRYVWYMAYLCNKYGLNPLKRISGHNELDPNRKSDPYKNALKIMGISKAQFLNDVAAELKDCSAPESPTKTEVSEDDEPMKLDKWALDMLVKNLTDFKDKGFFTDEAWITKAKNGTLTASELAFLNTILIARANFEQ</sequence>
<feature type="domain" description="N-acetylmuramoyl-L-alanine amidase" evidence="5">
    <location>
        <begin position="17"/>
        <end position="160"/>
    </location>
</feature>
<comment type="caution">
    <text evidence="6">The sequence shown here is derived from an EMBL/GenBank/DDBJ whole genome shotgun (WGS) entry which is preliminary data.</text>
</comment>
<dbReference type="GO" id="GO:0009253">
    <property type="term" value="P:peptidoglycan catabolic process"/>
    <property type="evidence" value="ECO:0007669"/>
    <property type="project" value="InterPro"/>
</dbReference>
<comment type="catalytic activity">
    <reaction evidence="1">
        <text>Hydrolyzes the link between N-acetylmuramoyl residues and L-amino acid residues in certain cell-wall glycopeptides.</text>
        <dbReference type="EC" id="3.5.1.28"/>
    </reaction>
</comment>
<keyword evidence="3" id="KW-0378">Hydrolase</keyword>
<evidence type="ECO:0000256" key="2">
    <source>
        <dbReference type="ARBA" id="ARBA00011901"/>
    </source>
</evidence>
<dbReference type="Proteomes" id="UP000702964">
    <property type="component" value="Unassembled WGS sequence"/>
</dbReference>
<dbReference type="InterPro" id="IPR036505">
    <property type="entry name" value="Amidase/PGRP_sf"/>
</dbReference>
<dbReference type="InterPro" id="IPR051206">
    <property type="entry name" value="NAMLAA_amidase_2"/>
</dbReference>
<protein>
    <recommendedName>
        <fullName evidence="2">N-acetylmuramoyl-L-alanine amidase</fullName>
        <ecNumber evidence="2">3.5.1.28</ecNumber>
    </recommendedName>
</protein>
<dbReference type="Gene3D" id="3.40.80.10">
    <property type="entry name" value="Peptidoglycan recognition protein-like"/>
    <property type="match status" value="1"/>
</dbReference>
<dbReference type="Pfam" id="PF01510">
    <property type="entry name" value="Amidase_2"/>
    <property type="match status" value="1"/>
</dbReference>
<evidence type="ECO:0000259" key="5">
    <source>
        <dbReference type="SMART" id="SM00644"/>
    </source>
</evidence>
<evidence type="ECO:0000256" key="1">
    <source>
        <dbReference type="ARBA" id="ARBA00001561"/>
    </source>
</evidence>
<name>A0A8J4WBY9_9STRA</name>
<reference evidence="6" key="2">
    <citation type="submission" date="2020-02" db="EMBL/GenBank/DDBJ databases">
        <authorList>
            <person name="Studholme D.J."/>
        </authorList>
    </citation>
    <scope>NUCLEOTIDE SEQUENCE</scope>
    <source>
        <strain evidence="6">00238/432</strain>
    </source>
</reference>
<organism evidence="6 7">
    <name type="scientific">Phytophthora kernoviae 00238/432</name>
    <dbReference type="NCBI Taxonomy" id="1284355"/>
    <lineage>
        <taxon>Eukaryota</taxon>
        <taxon>Sar</taxon>
        <taxon>Stramenopiles</taxon>
        <taxon>Oomycota</taxon>
        <taxon>Peronosporomycetes</taxon>
        <taxon>Peronosporales</taxon>
        <taxon>Peronosporaceae</taxon>
        <taxon>Phytophthora</taxon>
    </lineage>
</organism>
<dbReference type="GO" id="GO:0009254">
    <property type="term" value="P:peptidoglycan turnover"/>
    <property type="evidence" value="ECO:0007669"/>
    <property type="project" value="TreeGrafter"/>
</dbReference>
<evidence type="ECO:0000313" key="7">
    <source>
        <dbReference type="Proteomes" id="UP000702964"/>
    </source>
</evidence>
<evidence type="ECO:0000256" key="4">
    <source>
        <dbReference type="ARBA" id="ARBA00023316"/>
    </source>
</evidence>
<evidence type="ECO:0000313" key="6">
    <source>
        <dbReference type="EMBL" id="KAF4325985.1"/>
    </source>
</evidence>
<proteinExistence type="predicted"/>
<dbReference type="GO" id="GO:0008745">
    <property type="term" value="F:N-acetylmuramoyl-L-alanine amidase activity"/>
    <property type="evidence" value="ECO:0007669"/>
    <property type="project" value="UniProtKB-EC"/>
</dbReference>
<dbReference type="SMART" id="SM00644">
    <property type="entry name" value="Ami_2"/>
    <property type="match status" value="1"/>
</dbReference>
<dbReference type="GO" id="GO:0071555">
    <property type="term" value="P:cell wall organization"/>
    <property type="evidence" value="ECO:0007669"/>
    <property type="project" value="UniProtKB-KW"/>
</dbReference>
<reference evidence="6" key="1">
    <citation type="journal article" date="2015" name="Genom Data">
        <title>Draft genome sequences of Phytophthora kernoviae and Phytophthora ramorum lineage EU2 from Scotland.</title>
        <authorList>
            <person name="Sambles C."/>
            <person name="Schlenzig A."/>
            <person name="O'Neill P."/>
            <person name="Grant M."/>
            <person name="Studholme D.J."/>
        </authorList>
    </citation>
    <scope>NUCLEOTIDE SEQUENCE</scope>
    <source>
        <strain evidence="6">00238/432</strain>
    </source>
</reference>
<gene>
    <name evidence="6" type="ORF">G195_000007</name>
</gene>
<dbReference type="InterPro" id="IPR002502">
    <property type="entry name" value="Amidase_domain"/>
</dbReference>
<keyword evidence="4" id="KW-0961">Cell wall biogenesis/degradation</keyword>
<dbReference type="EC" id="3.5.1.28" evidence="2"/>
<dbReference type="CDD" id="cd06583">
    <property type="entry name" value="PGRP"/>
    <property type="match status" value="1"/>
</dbReference>
<dbReference type="PANTHER" id="PTHR30417">
    <property type="entry name" value="N-ACETYLMURAMOYL-L-ALANINE AMIDASE AMID"/>
    <property type="match status" value="1"/>
</dbReference>
<dbReference type="SUPFAM" id="SSF55846">
    <property type="entry name" value="N-acetylmuramoyl-L-alanine amidase-like"/>
    <property type="match status" value="1"/>
</dbReference>
<dbReference type="AlphaFoldDB" id="A0A8J4WBY9"/>
<dbReference type="PANTHER" id="PTHR30417:SF1">
    <property type="entry name" value="N-ACETYLMURAMOYL-L-ALANINE AMIDASE AMID"/>
    <property type="match status" value="1"/>
</dbReference>